<sequence length="116" mass="12761">MTKATRSHLSLPRSGRDGLAQLGRDLSLARRRRRIPVRRMAERMRVSPTTVTRLERGDPGVSIGVLMTALWLFGMQDRLATLVAPENDAVGQIASIEATPQRIVAAAGRDNDVPDF</sequence>
<dbReference type="Pfam" id="PF13560">
    <property type="entry name" value="HTH_31"/>
    <property type="match status" value="1"/>
</dbReference>
<gene>
    <name evidence="1" type="ORF">FKY71_14240</name>
</gene>
<dbReference type="AlphaFoldDB" id="A0A540VNR7"/>
<evidence type="ECO:0000313" key="1">
    <source>
        <dbReference type="EMBL" id="TQE98358.1"/>
    </source>
</evidence>
<reference evidence="1 2" key="1">
    <citation type="submission" date="2019-06" db="EMBL/GenBank/DDBJ databases">
        <title>Metagenome assembled Genome of Spiribacter salinus SL48-SHIP from the microbial mat of Salt Lake 48 (Novosibirsk region, Russia).</title>
        <authorList>
            <person name="Shipova A."/>
            <person name="Rozanov A.S."/>
            <person name="Bryanskaya A.V."/>
            <person name="Peltek S.E."/>
        </authorList>
    </citation>
    <scope>NUCLEOTIDE SEQUENCE [LARGE SCALE GENOMIC DNA]</scope>
    <source>
        <strain evidence="1">SL48-SHIP-2</strain>
    </source>
</reference>
<dbReference type="SUPFAM" id="SSF47413">
    <property type="entry name" value="lambda repressor-like DNA-binding domains"/>
    <property type="match status" value="1"/>
</dbReference>
<accession>A0A540VNR7</accession>
<evidence type="ECO:0000313" key="2">
    <source>
        <dbReference type="Proteomes" id="UP000315400"/>
    </source>
</evidence>
<dbReference type="Proteomes" id="UP000315400">
    <property type="component" value="Unassembled WGS sequence"/>
</dbReference>
<dbReference type="InterPro" id="IPR010982">
    <property type="entry name" value="Lambda_DNA-bd_dom_sf"/>
</dbReference>
<organism evidence="1 2">
    <name type="scientific">Spiribacter salinus</name>
    <dbReference type="NCBI Taxonomy" id="1335746"/>
    <lineage>
        <taxon>Bacteria</taxon>
        <taxon>Pseudomonadati</taxon>
        <taxon>Pseudomonadota</taxon>
        <taxon>Gammaproteobacteria</taxon>
        <taxon>Chromatiales</taxon>
        <taxon>Ectothiorhodospiraceae</taxon>
        <taxon>Spiribacter</taxon>
    </lineage>
</organism>
<name>A0A540VNR7_9GAMM</name>
<dbReference type="EMBL" id="VIFK01000217">
    <property type="protein sequence ID" value="TQE98358.1"/>
    <property type="molecule type" value="Genomic_DNA"/>
</dbReference>
<comment type="caution">
    <text evidence="1">The sequence shown here is derived from an EMBL/GenBank/DDBJ whole genome shotgun (WGS) entry which is preliminary data.</text>
</comment>
<proteinExistence type="predicted"/>
<dbReference type="Gene3D" id="1.10.260.40">
    <property type="entry name" value="lambda repressor-like DNA-binding domains"/>
    <property type="match status" value="1"/>
</dbReference>
<protein>
    <submittedName>
        <fullName evidence="1">Helix-turn-helix domain-containing protein</fullName>
    </submittedName>
</protein>
<dbReference type="GO" id="GO:0003677">
    <property type="term" value="F:DNA binding"/>
    <property type="evidence" value="ECO:0007669"/>
    <property type="project" value="InterPro"/>
</dbReference>